<evidence type="ECO:0000313" key="3">
    <source>
        <dbReference type="Proteomes" id="UP000004947"/>
    </source>
</evidence>
<accession>A6DPP7</accession>
<organism evidence="2 3">
    <name type="scientific">Lentisphaera araneosa HTCC2155</name>
    <dbReference type="NCBI Taxonomy" id="313628"/>
    <lineage>
        <taxon>Bacteria</taxon>
        <taxon>Pseudomonadati</taxon>
        <taxon>Lentisphaerota</taxon>
        <taxon>Lentisphaeria</taxon>
        <taxon>Lentisphaerales</taxon>
        <taxon>Lentisphaeraceae</taxon>
        <taxon>Lentisphaera</taxon>
    </lineage>
</organism>
<keyword evidence="1" id="KW-0175">Coiled coil</keyword>
<feature type="coiled-coil region" evidence="1">
    <location>
        <begin position="8"/>
        <end position="42"/>
    </location>
</feature>
<reference evidence="2 3" key="1">
    <citation type="journal article" date="2010" name="J. Bacteriol.">
        <title>Genome sequence of Lentisphaera araneosa HTCC2155T, the type species of the order Lentisphaerales in the phylum Lentisphaerae.</title>
        <authorList>
            <person name="Thrash J.C."/>
            <person name="Cho J.C."/>
            <person name="Vergin K.L."/>
            <person name="Morris R.M."/>
            <person name="Giovannoni S.J."/>
        </authorList>
    </citation>
    <scope>NUCLEOTIDE SEQUENCE [LARGE SCALE GENOMIC DNA]</scope>
    <source>
        <strain evidence="2 3">HTCC2155</strain>
    </source>
</reference>
<dbReference type="InterPro" id="IPR007060">
    <property type="entry name" value="FtsL/DivIC"/>
</dbReference>
<name>A6DPP7_9BACT</name>
<protein>
    <recommendedName>
        <fullName evidence="4">Septum formation initiator</fullName>
    </recommendedName>
</protein>
<evidence type="ECO:0000313" key="2">
    <source>
        <dbReference type="EMBL" id="EDM26342.1"/>
    </source>
</evidence>
<evidence type="ECO:0008006" key="4">
    <source>
        <dbReference type="Google" id="ProtNLM"/>
    </source>
</evidence>
<gene>
    <name evidence="2" type="ORF">LNTAR_19762</name>
</gene>
<keyword evidence="3" id="KW-1185">Reference proteome</keyword>
<evidence type="ECO:0000256" key="1">
    <source>
        <dbReference type="SAM" id="Coils"/>
    </source>
</evidence>
<dbReference type="EMBL" id="ABCK01000017">
    <property type="protein sequence ID" value="EDM26342.1"/>
    <property type="molecule type" value="Genomic_DNA"/>
</dbReference>
<dbReference type="STRING" id="313628.LNTAR_19762"/>
<dbReference type="Proteomes" id="UP000004947">
    <property type="component" value="Unassembled WGS sequence"/>
</dbReference>
<dbReference type="AlphaFoldDB" id="A6DPP7"/>
<comment type="caution">
    <text evidence="2">The sequence shown here is derived from an EMBL/GenBank/DDBJ whole genome shotgun (WGS) entry which is preliminary data.</text>
</comment>
<sequence length="78" mass="9447">MVPKYIKYNRTQTDLEKTEREVIRLESDVQKHREELHDLTVKPSAIERVAREKFGLCRKGERVVIFKDEDLYRERLTN</sequence>
<proteinExistence type="predicted"/>
<dbReference type="Pfam" id="PF04977">
    <property type="entry name" value="DivIC"/>
    <property type="match status" value="1"/>
</dbReference>